<dbReference type="PROSITE" id="PS01159">
    <property type="entry name" value="WW_DOMAIN_1"/>
    <property type="match status" value="1"/>
</dbReference>
<feature type="domain" description="PID" evidence="18">
    <location>
        <begin position="1015"/>
        <end position="1172"/>
    </location>
</feature>
<dbReference type="InterPro" id="IPR039576">
    <property type="entry name" value="APBB1/2/3"/>
</dbReference>
<accession>A0AA41MXB6</accession>
<dbReference type="InterPro" id="IPR001202">
    <property type="entry name" value="WW_dom"/>
</dbReference>
<dbReference type="PROSITE" id="PS50020">
    <property type="entry name" value="WW_DOMAIN_2"/>
    <property type="match status" value="1"/>
</dbReference>
<keyword evidence="13" id="KW-1015">Disulfide bond</keyword>
<evidence type="ECO:0000313" key="20">
    <source>
        <dbReference type="EMBL" id="MBZ3879844.1"/>
    </source>
</evidence>
<proteinExistence type="inferred from homology"/>
<dbReference type="Proteomes" id="UP001166674">
    <property type="component" value="Unassembled WGS sequence"/>
</dbReference>
<name>A0AA41MXB6_SCICA</name>
<dbReference type="PROSITE" id="PS00024">
    <property type="entry name" value="HEMOPEXIN"/>
    <property type="match status" value="1"/>
</dbReference>
<dbReference type="GO" id="GO:0046872">
    <property type="term" value="F:metal ion binding"/>
    <property type="evidence" value="ECO:0007669"/>
    <property type="project" value="UniProtKB-KW"/>
</dbReference>
<feature type="compositionally biased region" description="Polar residues" evidence="16">
    <location>
        <begin position="698"/>
        <end position="709"/>
    </location>
</feature>
<evidence type="ECO:0000256" key="2">
    <source>
        <dbReference type="ARBA" id="ARBA00004613"/>
    </source>
</evidence>
<feature type="compositionally biased region" description="Acidic residues" evidence="16">
    <location>
        <begin position="621"/>
        <end position="648"/>
    </location>
</feature>
<dbReference type="InterPro" id="IPR018487">
    <property type="entry name" value="Hemopexin-like_repeat"/>
</dbReference>
<keyword evidence="14" id="KW-0325">Glycoprotein</keyword>
<feature type="domain" description="WW" evidence="19">
    <location>
        <begin position="728"/>
        <end position="760"/>
    </location>
</feature>
<dbReference type="InterPro" id="IPR006020">
    <property type="entry name" value="PTB/PI_dom"/>
</dbReference>
<keyword evidence="10 17" id="KW-0732">Signal</keyword>
<dbReference type="GO" id="GO:0005634">
    <property type="term" value="C:nucleus"/>
    <property type="evidence" value="ECO:0007669"/>
    <property type="project" value="TreeGrafter"/>
</dbReference>
<evidence type="ECO:0000256" key="5">
    <source>
        <dbReference type="ARBA" id="ARBA00022448"/>
    </source>
</evidence>
<dbReference type="GO" id="GO:0005737">
    <property type="term" value="C:cytoplasm"/>
    <property type="evidence" value="ECO:0007669"/>
    <property type="project" value="TreeGrafter"/>
</dbReference>
<dbReference type="InterPro" id="IPR018486">
    <property type="entry name" value="Hemopexin_CS"/>
</dbReference>
<dbReference type="FunFam" id="2.110.10.10:FF:000009">
    <property type="entry name" value="Hemopexin"/>
    <property type="match status" value="1"/>
</dbReference>
<keyword evidence="12" id="KW-0408">Iron</keyword>
<dbReference type="SUPFAM" id="SSF50729">
    <property type="entry name" value="PH domain-like"/>
    <property type="match status" value="2"/>
</dbReference>
<feature type="compositionally biased region" description="Polar residues" evidence="16">
    <location>
        <begin position="750"/>
        <end position="777"/>
    </location>
</feature>
<dbReference type="InterPro" id="IPR011993">
    <property type="entry name" value="PH-like_dom_sf"/>
</dbReference>
<evidence type="ECO:0000256" key="9">
    <source>
        <dbReference type="ARBA" id="ARBA00022723"/>
    </source>
</evidence>
<dbReference type="PROSITE" id="PS01179">
    <property type="entry name" value="PID"/>
    <property type="match status" value="2"/>
</dbReference>
<feature type="repeat" description="Hemopexin" evidence="15">
    <location>
        <begin position="306"/>
        <end position="353"/>
    </location>
</feature>
<dbReference type="GO" id="GO:0006355">
    <property type="term" value="P:regulation of DNA-templated transcription"/>
    <property type="evidence" value="ECO:0007669"/>
    <property type="project" value="TreeGrafter"/>
</dbReference>
<dbReference type="PANTHER" id="PTHR14058:SF5">
    <property type="entry name" value="AMYLOID BETA PRECURSOR PROTEIN BINDING FAMILY B MEMBER 1"/>
    <property type="match status" value="1"/>
</dbReference>
<feature type="repeat" description="Hemopexin" evidence="15">
    <location>
        <begin position="93"/>
        <end position="138"/>
    </location>
</feature>
<comment type="subcellular location">
    <subcellularLocation>
        <location evidence="2">Secreted</location>
    </subcellularLocation>
</comment>
<evidence type="ECO:0000256" key="16">
    <source>
        <dbReference type="SAM" id="MobiDB-lite"/>
    </source>
</evidence>
<comment type="similarity">
    <text evidence="3">Belongs to the hemopexin family.</text>
</comment>
<evidence type="ECO:0000256" key="8">
    <source>
        <dbReference type="ARBA" id="ARBA00022617"/>
    </source>
</evidence>
<feature type="repeat" description="Hemopexin" evidence="15">
    <location>
        <begin position="184"/>
        <end position="230"/>
    </location>
</feature>
<comment type="function">
    <text evidence="1">Binds heme and transports it to the liver for breakdown and iron recovery, after which the free hemopexin returns to the circulation.</text>
</comment>
<protein>
    <recommendedName>
        <fullName evidence="4">Hemopexin</fullName>
    </recommendedName>
</protein>
<dbReference type="InterPro" id="IPR036020">
    <property type="entry name" value="WW_dom_sf"/>
</dbReference>
<feature type="region of interest" description="Disordered" evidence="16">
    <location>
        <begin position="384"/>
        <end position="408"/>
    </location>
</feature>
<organism evidence="20 21">
    <name type="scientific">Sciurus carolinensis</name>
    <name type="common">Eastern gray squirrel</name>
    <dbReference type="NCBI Taxonomy" id="30640"/>
    <lineage>
        <taxon>Eukaryota</taxon>
        <taxon>Metazoa</taxon>
        <taxon>Chordata</taxon>
        <taxon>Craniata</taxon>
        <taxon>Vertebrata</taxon>
        <taxon>Euteleostomi</taxon>
        <taxon>Mammalia</taxon>
        <taxon>Eutheria</taxon>
        <taxon>Euarchontoglires</taxon>
        <taxon>Glires</taxon>
        <taxon>Rodentia</taxon>
        <taxon>Sciuromorpha</taxon>
        <taxon>Sciuridae</taxon>
        <taxon>Sciurinae</taxon>
        <taxon>Sciurini</taxon>
        <taxon>Sciurus</taxon>
    </lineage>
</organism>
<evidence type="ECO:0000256" key="1">
    <source>
        <dbReference type="ARBA" id="ARBA00002031"/>
    </source>
</evidence>
<keyword evidence="8" id="KW-0349">Heme</keyword>
<keyword evidence="21" id="KW-1185">Reference proteome</keyword>
<keyword evidence="5" id="KW-0813">Transport</keyword>
<feature type="repeat" description="Hemopexin" evidence="15">
    <location>
        <begin position="260"/>
        <end position="305"/>
    </location>
</feature>
<feature type="signal peptide" evidence="17">
    <location>
        <begin position="1"/>
        <end position="19"/>
    </location>
</feature>
<evidence type="ECO:0000259" key="19">
    <source>
        <dbReference type="PROSITE" id="PS50020"/>
    </source>
</evidence>
<dbReference type="Pfam" id="PF00640">
    <property type="entry name" value="PID"/>
    <property type="match status" value="2"/>
</dbReference>
<evidence type="ECO:0000256" key="6">
    <source>
        <dbReference type="ARBA" id="ARBA00022525"/>
    </source>
</evidence>
<dbReference type="EMBL" id="JAATJV010370414">
    <property type="protein sequence ID" value="MBZ3879844.1"/>
    <property type="molecule type" value="Genomic_DNA"/>
</dbReference>
<keyword evidence="6" id="KW-0964">Secreted</keyword>
<gene>
    <name evidence="20" type="ORF">SUZIE_154970</name>
</gene>
<dbReference type="Gene3D" id="2.30.29.30">
    <property type="entry name" value="Pleckstrin-homology domain (PH domain)/Phosphotyrosine-binding domain (PTB)"/>
    <property type="match status" value="2"/>
</dbReference>
<evidence type="ECO:0000256" key="14">
    <source>
        <dbReference type="ARBA" id="ARBA00023180"/>
    </source>
</evidence>
<feature type="domain" description="PID" evidence="18">
    <location>
        <begin position="845"/>
        <end position="982"/>
    </location>
</feature>
<keyword evidence="7" id="KW-0597">Phosphoprotein</keyword>
<dbReference type="FunFam" id="2.20.70.10:FF:000003">
    <property type="entry name" value="amyloid beta A4 precursor protein-binding family B member 2"/>
    <property type="match status" value="1"/>
</dbReference>
<dbReference type="InterPro" id="IPR036375">
    <property type="entry name" value="Hemopexin-like_dom_sf"/>
</dbReference>
<feature type="repeat" description="Hemopexin" evidence="15">
    <location>
        <begin position="52"/>
        <end position="92"/>
    </location>
</feature>
<dbReference type="SMART" id="SM00462">
    <property type="entry name" value="PTB"/>
    <property type="match status" value="2"/>
</dbReference>
<dbReference type="Gene3D" id="2.20.70.10">
    <property type="match status" value="1"/>
</dbReference>
<evidence type="ECO:0000256" key="17">
    <source>
        <dbReference type="SAM" id="SignalP"/>
    </source>
</evidence>
<keyword evidence="11" id="KW-0677">Repeat</keyword>
<feature type="region of interest" description="Disordered" evidence="16">
    <location>
        <begin position="747"/>
        <end position="838"/>
    </location>
</feature>
<dbReference type="Gene3D" id="2.110.10.10">
    <property type="entry name" value="Hemopexin-like domain"/>
    <property type="match status" value="2"/>
</dbReference>
<comment type="caution">
    <text evidence="20">The sequence shown here is derived from an EMBL/GenBank/DDBJ whole genome shotgun (WGS) entry which is preliminary data.</text>
</comment>
<dbReference type="SMART" id="SM00120">
    <property type="entry name" value="HX"/>
    <property type="match status" value="5"/>
</dbReference>
<dbReference type="CDD" id="cd00094">
    <property type="entry name" value="HX"/>
    <property type="match status" value="2"/>
</dbReference>
<evidence type="ECO:0000256" key="3">
    <source>
        <dbReference type="ARBA" id="ARBA00011072"/>
    </source>
</evidence>
<dbReference type="Pfam" id="PF00045">
    <property type="entry name" value="Hemopexin"/>
    <property type="match status" value="3"/>
</dbReference>
<dbReference type="PANTHER" id="PTHR14058">
    <property type="entry name" value="AMYLOID BETA A4 PRECURSOR PROTEIN-BINDING FAMILY B"/>
    <property type="match status" value="1"/>
</dbReference>
<dbReference type="SUPFAM" id="SSF50923">
    <property type="entry name" value="Hemopexin-like domain"/>
    <property type="match status" value="2"/>
</dbReference>
<evidence type="ECO:0000256" key="7">
    <source>
        <dbReference type="ARBA" id="ARBA00022553"/>
    </source>
</evidence>
<dbReference type="CDD" id="cd01272">
    <property type="entry name" value="PTB1_Fe65"/>
    <property type="match status" value="1"/>
</dbReference>
<evidence type="ECO:0000313" key="21">
    <source>
        <dbReference type="Proteomes" id="UP001166674"/>
    </source>
</evidence>
<sequence length="1183" mass="129234">MARVLEALVALGIWGLCWSLVIANPLPSTSAHGTVAEGETGTKPDPEHCLDGWSFDATTLDDNGTMLFFKGEIVWKSHKFIPELISERWKNSTSSVDAAFRRSDDSIFLIKGNKVWVYPPEKKERGYPKLLQDEFPGIPSPLDAAVECHRGECQDEGILFFKGNRKWFWDLATGNKKERFWPAVGNCTAALRWLGRYYCFQGNQFLRFNPVTGEVPPRYPLDARDYFMSCPGRGHGLRHRNGTAHRNGTHHGLEYTRCSPDLVLSALISDNHGATYAFSGSHYWRLDTSRDGWHSWPIAHQWPQGPSTVDAAFSWEDKLYLIQGTHVYVFLTKGGYPLVSGYPKRLEKEFGSPHGMSLESVDAAFTCPGSSRLYISAARQGVLPQEPSRLPPASRSRQRRGPAPPEPLGLHPLGCVALQECGATALRGAQGRGPAACALLGGGCCDGEAAAQPEPRSLSHLRHLGLGPRRAGSAKAMSVPSSLSQSAINANSHGGPALSLPLPLHAAHNQLLNAKLQATAVGPKDLRSAMGEGGGPEPGPANAKWLKEGQNQLRRAATAHRDQNRNVTLTLAEEANQEPEMAPLGPKGLMHLYSELELSAHNAANRGLRGPGLIISTQEQGPDEGEEKAAGEAEEDDEDEDEDEEEDLSSPPGLPEPLESVEVPPGPQTLTDGPREHSKSASLLFGMRNSAASDEDSSWATLSQGSPSYGSPEDTDSFWNPNAFETDSDLPAGWMRVQDTSGTYYWHIPTGTTQWEPPGQGSPSQGNSPQEESQLTWTGFAHGEGFEDGEFWKDEPSEEAPMELGLKDPEEGTLPFPAQSLSPEPLPQEEEKLPPRNANPGIKCFAVRSLGWVEMTEEELAPGRSSVAVNNCIRQLSYHKNNLHDPMSGGWGEGKDLLLQLEDETLKLVEPQTQALLHAQPIISIRVWGVGRDSGRDFAYVARDKLTQMLKCHVFRCEAPAKNIATSLHEICSKIMAERRNARCLVNGLSLDHSKLVDVPFQVEFPAPKNELVQKFQVYYLGNVPVAKPVGVDVINGALESVLSSSTREQWTPSHVSVAPATLTILHQQTEAVLGECRVRFLSFLAVGRDVHTFAFIMAAGPASFCCHMFWCEPNAASLSEAVQAACMLRYQKCLDARSQTSTSCLPAPPAESVARRVGWTVRRGVQSLWGSLKPKRLGAQTP</sequence>
<dbReference type="SUPFAM" id="SSF51045">
    <property type="entry name" value="WW domain"/>
    <property type="match status" value="1"/>
</dbReference>
<evidence type="ECO:0000259" key="18">
    <source>
        <dbReference type="PROSITE" id="PS01179"/>
    </source>
</evidence>
<reference evidence="20" key="1">
    <citation type="submission" date="2020-03" db="EMBL/GenBank/DDBJ databases">
        <title>Studies in the Genomics of Life Span.</title>
        <authorList>
            <person name="Glass D."/>
        </authorList>
    </citation>
    <scope>NUCLEOTIDE SEQUENCE</scope>
    <source>
        <strain evidence="20">SUZIE</strain>
        <tissue evidence="20">Muscle</tissue>
    </source>
</reference>
<evidence type="ECO:0000256" key="4">
    <source>
        <dbReference type="ARBA" id="ARBA00013632"/>
    </source>
</evidence>
<dbReference type="CDD" id="cd01271">
    <property type="entry name" value="PTB2_Fe65"/>
    <property type="match status" value="1"/>
</dbReference>
<evidence type="ECO:0000256" key="12">
    <source>
        <dbReference type="ARBA" id="ARBA00023004"/>
    </source>
</evidence>
<dbReference type="Pfam" id="PF00397">
    <property type="entry name" value="WW"/>
    <property type="match status" value="1"/>
</dbReference>
<dbReference type="GO" id="GO:0001540">
    <property type="term" value="F:amyloid-beta binding"/>
    <property type="evidence" value="ECO:0007669"/>
    <property type="project" value="InterPro"/>
</dbReference>
<dbReference type="AlphaFoldDB" id="A0AA41MXB6"/>
<feature type="region of interest" description="Disordered" evidence="16">
    <location>
        <begin position="612"/>
        <end position="731"/>
    </location>
</feature>
<evidence type="ECO:0000256" key="10">
    <source>
        <dbReference type="ARBA" id="ARBA00022729"/>
    </source>
</evidence>
<feature type="chain" id="PRO_5041336715" description="Hemopexin" evidence="17">
    <location>
        <begin position="20"/>
        <end position="1183"/>
    </location>
</feature>
<evidence type="ECO:0000256" key="15">
    <source>
        <dbReference type="PROSITE-ProRule" id="PRU01011"/>
    </source>
</evidence>
<dbReference type="GO" id="GO:0005576">
    <property type="term" value="C:extracellular region"/>
    <property type="evidence" value="ECO:0007669"/>
    <property type="project" value="UniProtKB-SubCell"/>
</dbReference>
<dbReference type="CDD" id="cd00201">
    <property type="entry name" value="WW"/>
    <property type="match status" value="1"/>
</dbReference>
<evidence type="ECO:0000256" key="13">
    <source>
        <dbReference type="ARBA" id="ARBA00023157"/>
    </source>
</evidence>
<dbReference type="FunFam" id="2.30.29.30:FF:000019">
    <property type="entry name" value="Amyloid beta (A4) precursor protein-binding, family B, member 1 (Fe65)"/>
    <property type="match status" value="1"/>
</dbReference>
<feature type="repeat" description="Hemopexin" evidence="15">
    <location>
        <begin position="139"/>
        <end position="183"/>
    </location>
</feature>
<dbReference type="PROSITE" id="PS51642">
    <property type="entry name" value="HEMOPEXIN_2"/>
    <property type="match status" value="6"/>
</dbReference>
<dbReference type="SMART" id="SM00456">
    <property type="entry name" value="WW"/>
    <property type="match status" value="1"/>
</dbReference>
<evidence type="ECO:0000256" key="11">
    <source>
        <dbReference type="ARBA" id="ARBA00022737"/>
    </source>
</evidence>
<dbReference type="FunFam" id="2.30.29.30:FF:000034">
    <property type="entry name" value="amyloid beta A4 precursor protein-binding family B member 2"/>
    <property type="match status" value="1"/>
</dbReference>
<keyword evidence="9" id="KW-0479">Metal-binding</keyword>
<dbReference type="InterPro" id="IPR000585">
    <property type="entry name" value="Hemopexin-like_dom"/>
</dbReference>